<accession>A0A402BB06</accession>
<keyword evidence="2" id="KW-1185">Reference proteome</keyword>
<dbReference type="OrthoDB" id="9792005at2"/>
<dbReference type="EMBL" id="BIFT01000001">
    <property type="protein sequence ID" value="GCE28524.1"/>
    <property type="molecule type" value="Genomic_DNA"/>
</dbReference>
<dbReference type="Gene3D" id="3.30.1780.10">
    <property type="entry name" value="ornithine cyclodeaminase, domain 1"/>
    <property type="match status" value="1"/>
</dbReference>
<comment type="caution">
    <text evidence="1">The sequence shown here is derived from an EMBL/GenBank/DDBJ whole genome shotgun (WGS) entry which is preliminary data.</text>
</comment>
<dbReference type="PANTHER" id="PTHR13812">
    <property type="entry name" value="KETIMINE REDUCTASE MU-CRYSTALLIN"/>
    <property type="match status" value="1"/>
</dbReference>
<reference evidence="2" key="1">
    <citation type="submission" date="2018-12" db="EMBL/GenBank/DDBJ databases">
        <title>Tengunoibacter tsumagoiensis gen. nov., sp. nov., Dictyobacter kobayashii sp. nov., D. alpinus sp. nov., and D. joshuensis sp. nov. and description of Dictyobacteraceae fam. nov. within the order Ktedonobacterales isolated from Tengu-no-mugimeshi.</title>
        <authorList>
            <person name="Wang C.M."/>
            <person name="Zheng Y."/>
            <person name="Sakai Y."/>
            <person name="Toyoda A."/>
            <person name="Minakuchi Y."/>
            <person name="Abe K."/>
            <person name="Yokota A."/>
            <person name="Yabe S."/>
        </authorList>
    </citation>
    <scope>NUCLEOTIDE SEQUENCE [LARGE SCALE GENOMIC DNA]</scope>
    <source>
        <strain evidence="2">Uno16</strain>
    </source>
</reference>
<sequence length="347" mass="37774">MVVHDVPLLYLNRREVETICQRIDSVEAIRSVFALHASGQTQLPDEAYMAWKNPLGESVRSLNMPAYIGGAFEMAGTKIINGNISNPTRGFPRASGLTVLYDPITVRPCCIMEGAYISSLRTASVSALAIDLLSAQQVEVISVIGSGVLAQAHIQLLVARTPSLKTIKLYDTDSERARALQETLGSFLTTHHVTLQSVSSAEEAIRETQIIIPATTTTVGYIRFSWLAPGAVLVNVSLDDALPEVVQQAHAVVVDDWQLVKNDQQRLLGKMYRVGEVCGPDETDVPPGSRKIDAQIGELVLGSKEVRRSEKDIILVNPFGLAIQDIVIASQVYSLAREMAIGTTLER</sequence>
<dbReference type="RefSeq" id="WP_126628732.1">
    <property type="nucleotide sequence ID" value="NZ_BIFT01000001.1"/>
</dbReference>
<dbReference type="Pfam" id="PF02423">
    <property type="entry name" value="OCD_Mu_crystall"/>
    <property type="match status" value="1"/>
</dbReference>
<dbReference type="InterPro" id="IPR036291">
    <property type="entry name" value="NAD(P)-bd_dom_sf"/>
</dbReference>
<dbReference type="InterPro" id="IPR023401">
    <property type="entry name" value="ODC_N"/>
</dbReference>
<dbReference type="InterPro" id="IPR003462">
    <property type="entry name" value="ODC_Mu_crystall"/>
</dbReference>
<name>A0A402BB06_9CHLR</name>
<evidence type="ECO:0000313" key="2">
    <source>
        <dbReference type="Proteomes" id="UP000287171"/>
    </source>
</evidence>
<organism evidence="1 2">
    <name type="scientific">Dictyobacter alpinus</name>
    <dbReference type="NCBI Taxonomy" id="2014873"/>
    <lineage>
        <taxon>Bacteria</taxon>
        <taxon>Bacillati</taxon>
        <taxon>Chloroflexota</taxon>
        <taxon>Ktedonobacteria</taxon>
        <taxon>Ktedonobacterales</taxon>
        <taxon>Dictyobacteraceae</taxon>
        <taxon>Dictyobacter</taxon>
    </lineage>
</organism>
<dbReference type="PANTHER" id="PTHR13812:SF19">
    <property type="entry name" value="KETIMINE REDUCTASE MU-CRYSTALLIN"/>
    <property type="match status" value="1"/>
</dbReference>
<protein>
    <submittedName>
        <fullName evidence="1">Ornithine cyclodeaminase</fullName>
    </submittedName>
</protein>
<dbReference type="PIRSF" id="PIRSF001439">
    <property type="entry name" value="CryM"/>
    <property type="match status" value="1"/>
</dbReference>
<dbReference type="AlphaFoldDB" id="A0A402BB06"/>
<proteinExistence type="predicted"/>
<dbReference type="SUPFAM" id="SSF51735">
    <property type="entry name" value="NAD(P)-binding Rossmann-fold domains"/>
    <property type="match status" value="1"/>
</dbReference>
<evidence type="ECO:0000313" key="1">
    <source>
        <dbReference type="EMBL" id="GCE28524.1"/>
    </source>
</evidence>
<dbReference type="Gene3D" id="3.40.50.720">
    <property type="entry name" value="NAD(P)-binding Rossmann-like Domain"/>
    <property type="match status" value="1"/>
</dbReference>
<dbReference type="Proteomes" id="UP000287171">
    <property type="component" value="Unassembled WGS sequence"/>
</dbReference>
<dbReference type="GO" id="GO:0005737">
    <property type="term" value="C:cytoplasm"/>
    <property type="evidence" value="ECO:0007669"/>
    <property type="project" value="TreeGrafter"/>
</dbReference>
<gene>
    <name evidence="1" type="primary">ocd_1</name>
    <name evidence="1" type="ORF">KDA_40080</name>
</gene>